<sequence>MEVINEVLCLTQKGVRARLEREGVVEVLVARFSPLQMEEACYVLRGWLGNRVDLEEVVQTIPFTTPSRTEDIPCPYNSAVAKSSYCSASCRRYDLMDTATVGISEGRLQMETPDVKLVLLETTGQVCWPLCRTPSYNTTSYNTTFDFSISTKPRKLCKVERFARNRAETSRQFTRWPDECCSKLDHNKNVKEEPEKCKANGEANIGTPQNETEHGARVAKALKVWRLVTS</sequence>
<dbReference type="Proteomes" id="UP001292094">
    <property type="component" value="Unassembled WGS sequence"/>
</dbReference>
<keyword evidence="2" id="KW-1185">Reference proteome</keyword>
<evidence type="ECO:0000313" key="2">
    <source>
        <dbReference type="Proteomes" id="UP001292094"/>
    </source>
</evidence>
<comment type="caution">
    <text evidence="1">The sequence shown here is derived from an EMBL/GenBank/DDBJ whole genome shotgun (WGS) entry which is preliminary data.</text>
</comment>
<name>A0AAE1PPJ9_9EUCA</name>
<evidence type="ECO:0000313" key="1">
    <source>
        <dbReference type="EMBL" id="KAK4311035.1"/>
    </source>
</evidence>
<gene>
    <name evidence="1" type="ORF">Pmani_017450</name>
</gene>
<accession>A0AAE1PPJ9</accession>
<dbReference type="AlphaFoldDB" id="A0AAE1PPJ9"/>
<protein>
    <submittedName>
        <fullName evidence="1">Uncharacterized protein</fullName>
    </submittedName>
</protein>
<organism evidence="1 2">
    <name type="scientific">Petrolisthes manimaculis</name>
    <dbReference type="NCBI Taxonomy" id="1843537"/>
    <lineage>
        <taxon>Eukaryota</taxon>
        <taxon>Metazoa</taxon>
        <taxon>Ecdysozoa</taxon>
        <taxon>Arthropoda</taxon>
        <taxon>Crustacea</taxon>
        <taxon>Multicrustacea</taxon>
        <taxon>Malacostraca</taxon>
        <taxon>Eumalacostraca</taxon>
        <taxon>Eucarida</taxon>
        <taxon>Decapoda</taxon>
        <taxon>Pleocyemata</taxon>
        <taxon>Anomura</taxon>
        <taxon>Galatheoidea</taxon>
        <taxon>Porcellanidae</taxon>
        <taxon>Petrolisthes</taxon>
    </lineage>
</organism>
<dbReference type="EMBL" id="JAWZYT010001564">
    <property type="protein sequence ID" value="KAK4311035.1"/>
    <property type="molecule type" value="Genomic_DNA"/>
</dbReference>
<reference evidence="1" key="1">
    <citation type="submission" date="2023-11" db="EMBL/GenBank/DDBJ databases">
        <title>Genome assemblies of two species of porcelain crab, Petrolisthes cinctipes and Petrolisthes manimaculis (Anomura: Porcellanidae).</title>
        <authorList>
            <person name="Angst P."/>
        </authorList>
    </citation>
    <scope>NUCLEOTIDE SEQUENCE</scope>
    <source>
        <strain evidence="1">PB745_02</strain>
        <tissue evidence="1">Gill</tissue>
    </source>
</reference>
<proteinExistence type="predicted"/>